<comment type="similarity">
    <text evidence="1">Belongs to the peptidase S33 family.</text>
</comment>
<dbReference type="AlphaFoldDB" id="A0A6V8R739"/>
<evidence type="ECO:0000256" key="2">
    <source>
        <dbReference type="ARBA" id="ARBA00022801"/>
    </source>
</evidence>
<dbReference type="InterPro" id="IPR051601">
    <property type="entry name" value="Serine_prot/Carboxylest_S33"/>
</dbReference>
<protein>
    <submittedName>
        <fullName evidence="6">Putative hydrolase Mb2248c</fullName>
    </submittedName>
</protein>
<keyword evidence="2 6" id="KW-0378">Hydrolase</keyword>
<dbReference type="EMBL" id="BLZH01000015">
    <property type="protein sequence ID" value="GFP60102.1"/>
    <property type="molecule type" value="Genomic_DNA"/>
</dbReference>
<evidence type="ECO:0000256" key="4">
    <source>
        <dbReference type="SAM" id="SignalP"/>
    </source>
</evidence>
<comment type="caution">
    <text evidence="6">The sequence shown here is derived from an EMBL/GenBank/DDBJ whole genome shotgun (WGS) entry which is preliminary data.</text>
</comment>
<dbReference type="Pfam" id="PF08386">
    <property type="entry name" value="Abhydrolase_4"/>
    <property type="match status" value="1"/>
</dbReference>
<feature type="region of interest" description="Disordered" evidence="3">
    <location>
        <begin position="223"/>
        <end position="264"/>
    </location>
</feature>
<dbReference type="SUPFAM" id="SSF53474">
    <property type="entry name" value="alpha/beta-Hydrolases"/>
    <property type="match status" value="1"/>
</dbReference>
<keyword evidence="4" id="KW-0732">Signal</keyword>
<evidence type="ECO:0000313" key="6">
    <source>
        <dbReference type="EMBL" id="GFP60102.1"/>
    </source>
</evidence>
<dbReference type="PANTHER" id="PTHR43248:SF25">
    <property type="entry name" value="AB HYDROLASE-1 DOMAIN-CONTAINING PROTEIN-RELATED"/>
    <property type="match status" value="1"/>
</dbReference>
<evidence type="ECO:0000256" key="3">
    <source>
        <dbReference type="SAM" id="MobiDB-lite"/>
    </source>
</evidence>
<evidence type="ECO:0000256" key="1">
    <source>
        <dbReference type="ARBA" id="ARBA00010088"/>
    </source>
</evidence>
<dbReference type="OrthoDB" id="425534at2759"/>
<organism evidence="6 7">
    <name type="scientific">Trichoderma asperellum</name>
    <name type="common">Filamentous fungus</name>
    <dbReference type="NCBI Taxonomy" id="101201"/>
    <lineage>
        <taxon>Eukaryota</taxon>
        <taxon>Fungi</taxon>
        <taxon>Dikarya</taxon>
        <taxon>Ascomycota</taxon>
        <taxon>Pezizomycotina</taxon>
        <taxon>Sordariomycetes</taxon>
        <taxon>Hypocreomycetidae</taxon>
        <taxon>Hypocreales</taxon>
        <taxon>Hypocreaceae</taxon>
        <taxon>Trichoderma</taxon>
    </lineage>
</organism>
<dbReference type="InterPro" id="IPR029058">
    <property type="entry name" value="AB_hydrolase_fold"/>
</dbReference>
<evidence type="ECO:0000259" key="5">
    <source>
        <dbReference type="Pfam" id="PF08386"/>
    </source>
</evidence>
<dbReference type="GO" id="GO:0016787">
    <property type="term" value="F:hydrolase activity"/>
    <property type="evidence" value="ECO:0007669"/>
    <property type="project" value="UniProtKB-KW"/>
</dbReference>
<dbReference type="Proteomes" id="UP000517252">
    <property type="component" value="Unassembled WGS sequence"/>
</dbReference>
<name>A0A6V8R739_TRIAP</name>
<sequence>MRLCLQLLLAGCCSTLAIARVGISPLAAPFEPFDWDTITPSDDLEYHDCYEQFKCARLQVPLDWLNETDTRVATIAMIKLPAVVPDDDPTFGGSIFFNPGGPGGSGVTVMLSMGHYLRNTVDKPGRRHYEILSFDPRGIGYTLPTSDCFDGSVVSRDAFILESRGNGPLTNGDNSIAYSLAIMDAFAQRCVQAGEAMAFAGTPNVARDMVEMVDKIDDLRKRDAAARKQNEKGEAPEALDAEDVREELKKRSARKRAPAELHDEPGDVPRLQYIGFSYGTILGNYFASMFPGRVGRLILDGVCDVEDYSTGPGWLTNTVDTDEIFDTFLEGCAAAGPEVCALARESDTHGASDIRRRLDRFFLDLDQRPKPVLLDSGDVVIVTGSDVRSLIGTILYTPLKGFKILAKQLDSFISGNIGDMAILALSLGLMPVMKDACPIANFTNPQLVGKIESQSAVVCVDGDDITDKDISWWRKYVNRQVSTSSLFGATWATIRLHCSSWRFRPKWQFKGPFTTPKPDPSLKSGHPAAPILFLSNRLDPVTPLRAAQAMAAKHPGARVIIQEAMGHCAVASAPSSCTKSVVADYFESGIIPSDVSTCNIECGPWDTSCSLTNANITNDIDAQAAASWFNGEERIWRRMSPLGVF</sequence>
<dbReference type="InterPro" id="IPR013595">
    <property type="entry name" value="Pept_S33_TAP-like_C"/>
</dbReference>
<dbReference type="PANTHER" id="PTHR43248">
    <property type="entry name" value="2-SUCCINYL-6-HYDROXY-2,4-CYCLOHEXADIENE-1-CARBOXYLATE SYNTHASE"/>
    <property type="match status" value="1"/>
</dbReference>
<feature type="compositionally biased region" description="Basic and acidic residues" evidence="3">
    <location>
        <begin position="223"/>
        <end position="235"/>
    </location>
</feature>
<gene>
    <name evidence="6" type="ORF">TASIC1_0015027100</name>
</gene>
<reference evidence="6 7" key="1">
    <citation type="submission" date="2020-07" db="EMBL/GenBank/DDBJ databases">
        <title>Trichoderma asperellum IC-1 whole genome shotgun sequence.</title>
        <authorList>
            <person name="Kanamasa S."/>
            <person name="Takahashi H."/>
        </authorList>
    </citation>
    <scope>NUCLEOTIDE SEQUENCE [LARGE SCALE GENOMIC DNA]</scope>
    <source>
        <strain evidence="6 7">IC-1</strain>
    </source>
</reference>
<proteinExistence type="inferred from homology"/>
<feature type="signal peptide" evidence="4">
    <location>
        <begin position="1"/>
        <end position="19"/>
    </location>
</feature>
<dbReference type="Gene3D" id="3.40.50.1820">
    <property type="entry name" value="alpha/beta hydrolase"/>
    <property type="match status" value="2"/>
</dbReference>
<feature type="chain" id="PRO_5028466267" evidence="4">
    <location>
        <begin position="20"/>
        <end position="645"/>
    </location>
</feature>
<feature type="domain" description="Peptidase S33 tripeptidyl aminopeptidase-like C-terminal" evidence="5">
    <location>
        <begin position="485"/>
        <end position="598"/>
    </location>
</feature>
<evidence type="ECO:0000313" key="7">
    <source>
        <dbReference type="Proteomes" id="UP000517252"/>
    </source>
</evidence>
<accession>A0A6V8R739</accession>